<dbReference type="SUPFAM" id="SSF47413">
    <property type="entry name" value="lambda repressor-like DNA-binding domains"/>
    <property type="match status" value="1"/>
</dbReference>
<feature type="domain" description="HTH lacI-type" evidence="4">
    <location>
        <begin position="13"/>
        <end position="67"/>
    </location>
</feature>
<sequence length="338" mass="35593">MTTLSPNGAVRRATMNDVARLAGVSIKTVSRVVNDEVGVHPATAERVLAAIDQLGFRRNLSARNLRRGSSTGAVGLVLEDVANPFYSGVTRAVEETSRLRGRQVITGSSDEDPNRERELALDFCSRRVDGLLIVPAGSQHAYLVPEMRAGTPVVFLDRPAGDIAADTVLVDNVGGTAAAVAHLVAHGHRKIAFLGDAPDIFTAAERLRGYREGCVRAGIGPHEDLVVMGPHDAASVAAALRSLADRATAVVTGNNRITVHAVRALAGWTRRPALVGFDDFELADLLSPPVTVIAHDASALGRAAADLLYARLDGDTGPPKRVVLPVRLVARGSGETSP</sequence>
<gene>
    <name evidence="5" type="ORF">F4559_001000</name>
</gene>
<evidence type="ECO:0000313" key="6">
    <source>
        <dbReference type="Proteomes" id="UP000542674"/>
    </source>
</evidence>
<keyword evidence="3" id="KW-0804">Transcription</keyword>
<dbReference type="AlphaFoldDB" id="A0A7W7SZQ2"/>
<dbReference type="PROSITE" id="PS00356">
    <property type="entry name" value="HTH_LACI_1"/>
    <property type="match status" value="1"/>
</dbReference>
<dbReference type="Pfam" id="PF13377">
    <property type="entry name" value="Peripla_BP_3"/>
    <property type="match status" value="1"/>
</dbReference>
<evidence type="ECO:0000313" key="5">
    <source>
        <dbReference type="EMBL" id="MBB4963641.1"/>
    </source>
</evidence>
<protein>
    <submittedName>
        <fullName evidence="5">LacI family transcriptional regulator</fullName>
    </submittedName>
</protein>
<dbReference type="CDD" id="cd06267">
    <property type="entry name" value="PBP1_LacI_sugar_binding-like"/>
    <property type="match status" value="1"/>
</dbReference>
<evidence type="ECO:0000259" key="4">
    <source>
        <dbReference type="PROSITE" id="PS50932"/>
    </source>
</evidence>
<dbReference type="InterPro" id="IPR010982">
    <property type="entry name" value="Lambda_DNA-bd_dom_sf"/>
</dbReference>
<dbReference type="Gene3D" id="1.10.260.40">
    <property type="entry name" value="lambda repressor-like DNA-binding domains"/>
    <property type="match status" value="1"/>
</dbReference>
<dbReference type="PRINTS" id="PR00036">
    <property type="entry name" value="HTHLACI"/>
</dbReference>
<dbReference type="Pfam" id="PF00356">
    <property type="entry name" value="LacI"/>
    <property type="match status" value="1"/>
</dbReference>
<dbReference type="PROSITE" id="PS50932">
    <property type="entry name" value="HTH_LACI_2"/>
    <property type="match status" value="1"/>
</dbReference>
<proteinExistence type="predicted"/>
<keyword evidence="2" id="KW-0238">DNA-binding</keyword>
<reference evidence="5 6" key="1">
    <citation type="submission" date="2020-08" db="EMBL/GenBank/DDBJ databases">
        <title>Sequencing the genomes of 1000 actinobacteria strains.</title>
        <authorList>
            <person name="Klenk H.-P."/>
        </authorList>
    </citation>
    <scope>NUCLEOTIDE SEQUENCE [LARGE SCALE GENOMIC DNA]</scope>
    <source>
        <strain evidence="5 6">DSM 45084</strain>
    </source>
</reference>
<dbReference type="PANTHER" id="PTHR30146:SF109">
    <property type="entry name" value="HTH-TYPE TRANSCRIPTIONAL REGULATOR GALS"/>
    <property type="match status" value="1"/>
</dbReference>
<name>A0A7W7SZQ2_9PSEU</name>
<dbReference type="EMBL" id="JACHJS010000001">
    <property type="protein sequence ID" value="MBB4963641.1"/>
    <property type="molecule type" value="Genomic_DNA"/>
</dbReference>
<dbReference type="GO" id="GO:0000976">
    <property type="term" value="F:transcription cis-regulatory region binding"/>
    <property type="evidence" value="ECO:0007669"/>
    <property type="project" value="TreeGrafter"/>
</dbReference>
<accession>A0A7W7SZQ2</accession>
<keyword evidence="6" id="KW-1185">Reference proteome</keyword>
<dbReference type="Gene3D" id="3.40.50.2300">
    <property type="match status" value="2"/>
</dbReference>
<evidence type="ECO:0000256" key="3">
    <source>
        <dbReference type="ARBA" id="ARBA00023163"/>
    </source>
</evidence>
<keyword evidence="1" id="KW-0805">Transcription regulation</keyword>
<comment type="caution">
    <text evidence="5">The sequence shown here is derived from an EMBL/GenBank/DDBJ whole genome shotgun (WGS) entry which is preliminary data.</text>
</comment>
<evidence type="ECO:0000256" key="2">
    <source>
        <dbReference type="ARBA" id="ARBA00023125"/>
    </source>
</evidence>
<dbReference type="SMART" id="SM00354">
    <property type="entry name" value="HTH_LACI"/>
    <property type="match status" value="1"/>
</dbReference>
<evidence type="ECO:0000256" key="1">
    <source>
        <dbReference type="ARBA" id="ARBA00023015"/>
    </source>
</evidence>
<dbReference type="SUPFAM" id="SSF53822">
    <property type="entry name" value="Periplasmic binding protein-like I"/>
    <property type="match status" value="1"/>
</dbReference>
<organism evidence="5 6">
    <name type="scientific">Saccharothrix violaceirubra</name>
    <dbReference type="NCBI Taxonomy" id="413306"/>
    <lineage>
        <taxon>Bacteria</taxon>
        <taxon>Bacillati</taxon>
        <taxon>Actinomycetota</taxon>
        <taxon>Actinomycetes</taxon>
        <taxon>Pseudonocardiales</taxon>
        <taxon>Pseudonocardiaceae</taxon>
        <taxon>Saccharothrix</taxon>
    </lineage>
</organism>
<dbReference type="InterPro" id="IPR000843">
    <property type="entry name" value="HTH_LacI"/>
</dbReference>
<dbReference type="InterPro" id="IPR028082">
    <property type="entry name" value="Peripla_BP_I"/>
</dbReference>
<dbReference type="CDD" id="cd01392">
    <property type="entry name" value="HTH_LacI"/>
    <property type="match status" value="1"/>
</dbReference>
<dbReference type="GO" id="GO:0003700">
    <property type="term" value="F:DNA-binding transcription factor activity"/>
    <property type="evidence" value="ECO:0007669"/>
    <property type="project" value="TreeGrafter"/>
</dbReference>
<dbReference type="Proteomes" id="UP000542674">
    <property type="component" value="Unassembled WGS sequence"/>
</dbReference>
<dbReference type="InterPro" id="IPR046335">
    <property type="entry name" value="LacI/GalR-like_sensor"/>
</dbReference>
<dbReference type="PANTHER" id="PTHR30146">
    <property type="entry name" value="LACI-RELATED TRANSCRIPTIONAL REPRESSOR"/>
    <property type="match status" value="1"/>
</dbReference>